<reference evidence="10 11" key="1">
    <citation type="journal article" date="2019" name="Int. J. Syst. Evol. Microbiol.">
        <title>The Global Catalogue of Microorganisms (GCM) 10K type strain sequencing project: providing services to taxonomists for standard genome sequencing and annotation.</title>
        <authorList>
            <consortium name="The Broad Institute Genomics Platform"/>
            <consortium name="The Broad Institute Genome Sequencing Center for Infectious Disease"/>
            <person name="Wu L."/>
            <person name="Ma J."/>
        </authorList>
    </citation>
    <scope>NUCLEOTIDE SEQUENCE [LARGE SCALE GENOMIC DNA]</scope>
    <source>
        <strain evidence="10 11">JCM 7356</strain>
    </source>
</reference>
<dbReference type="Pfam" id="PF02631">
    <property type="entry name" value="RecX_HTH2"/>
    <property type="match status" value="1"/>
</dbReference>
<dbReference type="RefSeq" id="WP_344638536.1">
    <property type="nucleotide sequence ID" value="NZ_BAAATR010000023.1"/>
</dbReference>
<evidence type="ECO:0000256" key="1">
    <source>
        <dbReference type="ARBA" id="ARBA00004496"/>
    </source>
</evidence>
<dbReference type="InterPro" id="IPR003783">
    <property type="entry name" value="Regulatory_RecX"/>
</dbReference>
<evidence type="ECO:0000256" key="6">
    <source>
        <dbReference type="SAM" id="MobiDB-lite"/>
    </source>
</evidence>
<comment type="caution">
    <text evidence="10">The sequence shown here is derived from an EMBL/GenBank/DDBJ whole genome shotgun (WGS) entry which is preliminary data.</text>
</comment>
<evidence type="ECO:0000256" key="2">
    <source>
        <dbReference type="ARBA" id="ARBA00009695"/>
    </source>
</evidence>
<dbReference type="HAMAP" id="MF_01114">
    <property type="entry name" value="RecX"/>
    <property type="match status" value="1"/>
</dbReference>
<dbReference type="PANTHER" id="PTHR33602:SF1">
    <property type="entry name" value="REGULATORY PROTEIN RECX FAMILY PROTEIN"/>
    <property type="match status" value="1"/>
</dbReference>
<evidence type="ECO:0000313" key="10">
    <source>
        <dbReference type="EMBL" id="GAA2258315.1"/>
    </source>
</evidence>
<feature type="compositionally biased region" description="Acidic residues" evidence="6">
    <location>
        <begin position="28"/>
        <end position="37"/>
    </location>
</feature>
<protein>
    <recommendedName>
        <fullName evidence="3 5">Regulatory protein RecX</fullName>
    </recommendedName>
</protein>
<comment type="function">
    <text evidence="5">Modulates RecA activity.</text>
</comment>
<dbReference type="InterPro" id="IPR053925">
    <property type="entry name" value="RecX_HTH_3rd"/>
</dbReference>
<dbReference type="Proteomes" id="UP001500305">
    <property type="component" value="Unassembled WGS sequence"/>
</dbReference>
<proteinExistence type="inferred from homology"/>
<evidence type="ECO:0000256" key="5">
    <source>
        <dbReference type="HAMAP-Rule" id="MF_01114"/>
    </source>
</evidence>
<feature type="domain" description="RecX second three-helical" evidence="7">
    <location>
        <begin position="174"/>
        <end position="214"/>
    </location>
</feature>
<feature type="region of interest" description="Disordered" evidence="6">
    <location>
        <begin position="1"/>
        <end position="123"/>
    </location>
</feature>
<evidence type="ECO:0000259" key="7">
    <source>
        <dbReference type="Pfam" id="PF02631"/>
    </source>
</evidence>
<dbReference type="EMBL" id="BAAATR010000023">
    <property type="protein sequence ID" value="GAA2258315.1"/>
    <property type="molecule type" value="Genomic_DNA"/>
</dbReference>
<evidence type="ECO:0000256" key="3">
    <source>
        <dbReference type="ARBA" id="ARBA00018111"/>
    </source>
</evidence>
<name>A0ABN3EHC8_9ACTN</name>
<dbReference type="NCBIfam" id="NF001061">
    <property type="entry name" value="PRK00117.5-1"/>
    <property type="match status" value="1"/>
</dbReference>
<evidence type="ECO:0000259" key="8">
    <source>
        <dbReference type="Pfam" id="PF21981"/>
    </source>
</evidence>
<dbReference type="Pfam" id="PF21981">
    <property type="entry name" value="RecX_HTH3"/>
    <property type="match status" value="1"/>
</dbReference>
<evidence type="ECO:0000313" key="11">
    <source>
        <dbReference type="Proteomes" id="UP001500305"/>
    </source>
</evidence>
<feature type="domain" description="RecX first three-helical" evidence="9">
    <location>
        <begin position="128"/>
        <end position="166"/>
    </location>
</feature>
<dbReference type="Pfam" id="PF21982">
    <property type="entry name" value="RecX_HTH1"/>
    <property type="match status" value="1"/>
</dbReference>
<comment type="similarity">
    <text evidence="2 5">Belongs to the RecX family.</text>
</comment>
<dbReference type="Gene3D" id="1.10.10.10">
    <property type="entry name" value="Winged helix-like DNA-binding domain superfamily/Winged helix DNA-binding domain"/>
    <property type="match status" value="1"/>
</dbReference>
<feature type="compositionally biased region" description="Basic and acidic residues" evidence="6">
    <location>
        <begin position="75"/>
        <end position="103"/>
    </location>
</feature>
<evidence type="ECO:0000259" key="9">
    <source>
        <dbReference type="Pfam" id="PF21982"/>
    </source>
</evidence>
<evidence type="ECO:0000256" key="4">
    <source>
        <dbReference type="ARBA" id="ARBA00022490"/>
    </source>
</evidence>
<dbReference type="InterPro" id="IPR053926">
    <property type="entry name" value="RecX_HTH_1st"/>
</dbReference>
<keyword evidence="4 5" id="KW-0963">Cytoplasm</keyword>
<sequence>MRYEDEWSPGAAPGSGDHGPPDWWTGSAEEETPDDFAELGVVRASELPSGRRRRRTAVAAEQPAVIDEPASEEPVGERRRSPLGEGRRGRGEGHPERSGRPERSGGAARAKRAERSAREEAVDPEARARDICLRLLTGAAKTRKQLAEALRRREIPDEVAEEVLSRFEEVGLIDDAAFAEAWVESRHTVRGLSRRALAQELRTKGVAGDLVEQAVAQLGEDDETEAARALVDRKLRSTRGLERDTRIRRLVGMLARRGYSEGLAFRVVRDALDAEGDSAGAW</sequence>
<keyword evidence="11" id="KW-1185">Reference proteome</keyword>
<gene>
    <name evidence="5" type="primary">recX</name>
    <name evidence="10" type="ORF">GCM10010430_47740</name>
</gene>
<feature type="domain" description="RecX third three-helical" evidence="8">
    <location>
        <begin position="221"/>
        <end position="268"/>
    </location>
</feature>
<dbReference type="InterPro" id="IPR036388">
    <property type="entry name" value="WH-like_DNA-bd_sf"/>
</dbReference>
<dbReference type="PANTHER" id="PTHR33602">
    <property type="entry name" value="REGULATORY PROTEIN RECX FAMILY PROTEIN"/>
    <property type="match status" value="1"/>
</dbReference>
<comment type="subcellular location">
    <subcellularLocation>
        <location evidence="1 5">Cytoplasm</location>
    </subcellularLocation>
</comment>
<organism evidence="10 11">
    <name type="scientific">Kitasatospora cystarginea</name>
    <dbReference type="NCBI Taxonomy" id="58350"/>
    <lineage>
        <taxon>Bacteria</taxon>
        <taxon>Bacillati</taxon>
        <taxon>Actinomycetota</taxon>
        <taxon>Actinomycetes</taxon>
        <taxon>Kitasatosporales</taxon>
        <taxon>Streptomycetaceae</taxon>
        <taxon>Kitasatospora</taxon>
    </lineage>
</organism>
<accession>A0ABN3EHC8</accession>
<feature type="compositionally biased region" description="Basic and acidic residues" evidence="6">
    <location>
        <begin position="111"/>
        <end position="123"/>
    </location>
</feature>
<dbReference type="InterPro" id="IPR053924">
    <property type="entry name" value="RecX_HTH_2nd"/>
</dbReference>